<gene>
    <name evidence="2" type="ORF">COV30_00920</name>
</gene>
<feature type="transmembrane region" description="Helical" evidence="1">
    <location>
        <begin position="28"/>
        <end position="49"/>
    </location>
</feature>
<keyword evidence="1" id="KW-0472">Membrane</keyword>
<protein>
    <recommendedName>
        <fullName evidence="4">DUF11 domain-containing protein</fullName>
    </recommendedName>
</protein>
<comment type="caution">
    <text evidence="2">The sequence shown here is derived from an EMBL/GenBank/DDBJ whole genome shotgun (WGS) entry which is preliminary data.</text>
</comment>
<dbReference type="EMBL" id="PCXP01000014">
    <property type="protein sequence ID" value="PIR41963.1"/>
    <property type="molecule type" value="Genomic_DNA"/>
</dbReference>
<evidence type="ECO:0000313" key="2">
    <source>
        <dbReference type="EMBL" id="PIR41963.1"/>
    </source>
</evidence>
<accession>A0A2H0R633</accession>
<organism evidence="2 3">
    <name type="scientific">Candidatus Yanofskybacteria bacterium CG10_big_fil_rev_8_21_14_0_10_37_15</name>
    <dbReference type="NCBI Taxonomy" id="1975097"/>
    <lineage>
        <taxon>Bacteria</taxon>
        <taxon>Candidatus Yanofskyibacteriota</taxon>
    </lineage>
</organism>
<sequence>MANFDNPDGFSVEPVNPSKLKLPLRNSILKWLILLALFLLIVSFASFWFGKPSFSEANVVFNLEGPNQASVGDEVVYKLTLGNNSKVDLSGIKIKFNYPEDSVVIEDGSVVSDLSREFEIEKLSPGQKNEMEFKAFLVGDRGNIKTIKAELNFKAGDLRTQFQKETSTSTTITSLAVSLTLASPPNIVPGQTVNYTLDYRNESGSDI</sequence>
<keyword evidence="1" id="KW-1133">Transmembrane helix</keyword>
<dbReference type="Proteomes" id="UP000230208">
    <property type="component" value="Unassembled WGS sequence"/>
</dbReference>
<reference evidence="2 3" key="1">
    <citation type="submission" date="2017-09" db="EMBL/GenBank/DDBJ databases">
        <title>Depth-based differentiation of microbial function through sediment-hosted aquifers and enrichment of novel symbionts in the deep terrestrial subsurface.</title>
        <authorList>
            <person name="Probst A.J."/>
            <person name="Ladd B."/>
            <person name="Jarett J.K."/>
            <person name="Geller-Mcgrath D.E."/>
            <person name="Sieber C.M."/>
            <person name="Emerson J.B."/>
            <person name="Anantharaman K."/>
            <person name="Thomas B.C."/>
            <person name="Malmstrom R."/>
            <person name="Stieglmeier M."/>
            <person name="Klingl A."/>
            <person name="Woyke T."/>
            <person name="Ryan C.M."/>
            <person name="Banfield J.F."/>
        </authorList>
    </citation>
    <scope>NUCLEOTIDE SEQUENCE [LARGE SCALE GENOMIC DNA]</scope>
    <source>
        <strain evidence="2">CG10_big_fil_rev_8_21_14_0_10_37_15</strain>
    </source>
</reference>
<feature type="non-terminal residue" evidence="2">
    <location>
        <position position="207"/>
    </location>
</feature>
<proteinExistence type="predicted"/>
<evidence type="ECO:0000256" key="1">
    <source>
        <dbReference type="SAM" id="Phobius"/>
    </source>
</evidence>
<keyword evidence="1" id="KW-0812">Transmembrane</keyword>
<evidence type="ECO:0000313" key="3">
    <source>
        <dbReference type="Proteomes" id="UP000230208"/>
    </source>
</evidence>
<evidence type="ECO:0008006" key="4">
    <source>
        <dbReference type="Google" id="ProtNLM"/>
    </source>
</evidence>
<name>A0A2H0R633_9BACT</name>
<dbReference type="AlphaFoldDB" id="A0A2H0R633"/>